<protein>
    <submittedName>
        <fullName evidence="5">Uncharacterized protein</fullName>
    </submittedName>
</protein>
<dbReference type="InterPro" id="IPR056755">
    <property type="entry name" value="DSRM_2"/>
</dbReference>
<evidence type="ECO:0000259" key="3">
    <source>
        <dbReference type="Pfam" id="PF18441"/>
    </source>
</evidence>
<keyword evidence="6" id="KW-1185">Reference proteome</keyword>
<sequence>MEIGETPAAALKKTTLTPKAIIYQKFGSKACYTVEEVQEDTQNICPGLAIQQKGPCLFRCRLQLPEFSVVSETFKKKKDAEQSASQMALEKLSIPPATDNPIVQDPWDDLVGRVSHLFSSEFLSSPHPLSGHFRAAVRREGDYNGLIPVSVIAESNPSLAISLVMKAAARLSGSVAILEGQLWVRRHDPYPPEIVQSLGDQQSSVPESIWTEAICIPCSLEKTVEPLTLNVFSNGYYLDVIAQKLGVADASRVLVSRTIGKASSETRLYSSVPESYLLDMSSDLLNVNEAVHFEGSFNARASYFSGQDVYGDAIMASIGYKWNSTDLFHEDLSLKSYYRMLISKIPVGIYKLSREAILTAELPVVFTTRTNWRGSFPRDLLCTFCRQHRLSEPVFSTVSTLKASSELSGSRKKLKVTESTTEEEAECANRGGTAASDRELAGSGGTFRCEVKIFSKCQDLIIECSPKDSHKKQSDAIQNASLKVLSWLNTYFKEPDMPTSSADVLGIRFHHQNFFKEFALCLVYS</sequence>
<evidence type="ECO:0000313" key="6">
    <source>
        <dbReference type="Proteomes" id="UP001415857"/>
    </source>
</evidence>
<dbReference type="Gene3D" id="3.30.160.20">
    <property type="match status" value="1"/>
</dbReference>
<evidence type="ECO:0000313" key="5">
    <source>
        <dbReference type="EMBL" id="KAK9267549.1"/>
    </source>
</evidence>
<keyword evidence="1" id="KW-0694">RNA-binding</keyword>
<feature type="domain" description="Small RNA 2'-O-methyltransferase Hen1 La-motif C-terminal" evidence="3">
    <location>
        <begin position="210"/>
        <end position="344"/>
    </location>
</feature>
<feature type="domain" description="dsRNA binding" evidence="4">
    <location>
        <begin position="23"/>
        <end position="93"/>
    </location>
</feature>
<comment type="caution">
    <text evidence="5">The sequence shown here is derived from an EMBL/GenBank/DDBJ whole genome shotgun (WGS) entry which is preliminary data.</text>
</comment>
<accession>A0AAP0NA79</accession>
<dbReference type="Pfam" id="PF17842">
    <property type="entry name" value="dsRBD2"/>
    <property type="match status" value="1"/>
</dbReference>
<evidence type="ECO:0000256" key="1">
    <source>
        <dbReference type="ARBA" id="ARBA00022884"/>
    </source>
</evidence>
<dbReference type="EMBL" id="JBBPBK010000016">
    <property type="protein sequence ID" value="KAK9267549.1"/>
    <property type="molecule type" value="Genomic_DNA"/>
</dbReference>
<dbReference type="InterPro" id="IPR040813">
    <property type="entry name" value="Hen1_Lam_C"/>
</dbReference>
<dbReference type="InterPro" id="IPR040870">
    <property type="entry name" value="HEN1_dsRBD2"/>
</dbReference>
<dbReference type="Pfam" id="PF24995">
    <property type="entry name" value="DSRM_2"/>
    <property type="match status" value="1"/>
</dbReference>
<dbReference type="AlphaFoldDB" id="A0AAP0NA79"/>
<reference evidence="5 6" key="1">
    <citation type="journal article" date="2024" name="Plant J.">
        <title>Genome sequences and population genomics reveal climatic adaptation and genomic divergence between two closely related sweetgum species.</title>
        <authorList>
            <person name="Xu W.Q."/>
            <person name="Ren C.Q."/>
            <person name="Zhang X.Y."/>
            <person name="Comes H.P."/>
            <person name="Liu X.H."/>
            <person name="Li Y.G."/>
            <person name="Kettle C.J."/>
            <person name="Jalonen R."/>
            <person name="Gaisberger H."/>
            <person name="Ma Y.Z."/>
            <person name="Qiu Y.X."/>
        </authorList>
    </citation>
    <scope>NUCLEOTIDE SEQUENCE [LARGE SCALE GENOMIC DNA]</scope>
    <source>
        <strain evidence="5">Hangzhou</strain>
    </source>
</reference>
<evidence type="ECO:0000259" key="4">
    <source>
        <dbReference type="Pfam" id="PF24995"/>
    </source>
</evidence>
<feature type="domain" description="HEN1 double-stranded RNA binding" evidence="2">
    <location>
        <begin position="346"/>
        <end position="492"/>
    </location>
</feature>
<proteinExistence type="predicted"/>
<name>A0AAP0NA79_LIQFO</name>
<organism evidence="5 6">
    <name type="scientific">Liquidambar formosana</name>
    <name type="common">Formosan gum</name>
    <dbReference type="NCBI Taxonomy" id="63359"/>
    <lineage>
        <taxon>Eukaryota</taxon>
        <taxon>Viridiplantae</taxon>
        <taxon>Streptophyta</taxon>
        <taxon>Embryophyta</taxon>
        <taxon>Tracheophyta</taxon>
        <taxon>Spermatophyta</taxon>
        <taxon>Magnoliopsida</taxon>
        <taxon>eudicotyledons</taxon>
        <taxon>Gunneridae</taxon>
        <taxon>Pentapetalae</taxon>
        <taxon>Saxifragales</taxon>
        <taxon>Altingiaceae</taxon>
        <taxon>Liquidambar</taxon>
    </lineage>
</organism>
<dbReference type="Proteomes" id="UP001415857">
    <property type="component" value="Unassembled WGS sequence"/>
</dbReference>
<dbReference type="GO" id="GO:0003723">
    <property type="term" value="F:RNA binding"/>
    <property type="evidence" value="ECO:0007669"/>
    <property type="project" value="UniProtKB-KW"/>
</dbReference>
<dbReference type="Pfam" id="PF21224">
    <property type="entry name" value="Hen1_LCD"/>
    <property type="match status" value="2"/>
</dbReference>
<gene>
    <name evidence="5" type="ORF">L1049_009977</name>
</gene>
<dbReference type="SUPFAM" id="SSF54768">
    <property type="entry name" value="dsRNA-binding domain-like"/>
    <property type="match status" value="1"/>
</dbReference>
<dbReference type="Pfam" id="PF18441">
    <property type="entry name" value="Hen1_Lam_C"/>
    <property type="match status" value="1"/>
</dbReference>
<evidence type="ECO:0000259" key="2">
    <source>
        <dbReference type="Pfam" id="PF17842"/>
    </source>
</evidence>